<comment type="caution">
    <text evidence="3">The sequence shown here is derived from an EMBL/GenBank/DDBJ whole genome shotgun (WGS) entry which is preliminary data.</text>
</comment>
<evidence type="ECO:0000313" key="3">
    <source>
        <dbReference type="EMBL" id="CAE7191819.1"/>
    </source>
</evidence>
<dbReference type="EMBL" id="CAJNDS010000318">
    <property type="protein sequence ID" value="CAE7191819.1"/>
    <property type="molecule type" value="Genomic_DNA"/>
</dbReference>
<organism evidence="3 4">
    <name type="scientific">Symbiodinium natans</name>
    <dbReference type="NCBI Taxonomy" id="878477"/>
    <lineage>
        <taxon>Eukaryota</taxon>
        <taxon>Sar</taxon>
        <taxon>Alveolata</taxon>
        <taxon>Dinophyceae</taxon>
        <taxon>Suessiales</taxon>
        <taxon>Symbiodiniaceae</taxon>
        <taxon>Symbiodinium</taxon>
    </lineage>
</organism>
<dbReference type="AlphaFoldDB" id="A0A812IYU5"/>
<name>A0A812IYU5_9DINO</name>
<dbReference type="Proteomes" id="UP000604046">
    <property type="component" value="Unassembled WGS sequence"/>
</dbReference>
<evidence type="ECO:0000313" key="2">
    <source>
        <dbReference type="EMBL" id="CAE7035511.1"/>
    </source>
</evidence>
<accession>A0A812IYU5</accession>
<sequence>MVYGVWADIHDREKTRLYVGNKGPRREREVLVVRDLRTYCVDTRAKEEEEQSNVVAVEDSPEKASSSKTKQQEPGLKETQEASQADSLTRELTDLVAEAQRAQGDAEVAWEKDLTTCMDTSYEQCALEESLQMANKKQKKNAWSAKAKSCPADSRRGQKNKKDVSEEEAQAGKKARPAVS</sequence>
<protein>
    <submittedName>
        <fullName evidence="3">Uncharacterized protein</fullName>
    </submittedName>
</protein>
<gene>
    <name evidence="2" type="ORF">SNAT2548_LOCUS4304</name>
    <name evidence="3" type="ORF">SNAT2548_LOCUS5078</name>
</gene>
<feature type="compositionally biased region" description="Basic and acidic residues" evidence="1">
    <location>
        <begin position="153"/>
        <end position="164"/>
    </location>
</feature>
<feature type="region of interest" description="Disordered" evidence="1">
    <location>
        <begin position="46"/>
        <end position="92"/>
    </location>
</feature>
<reference evidence="3" key="1">
    <citation type="submission" date="2021-02" db="EMBL/GenBank/DDBJ databases">
        <authorList>
            <person name="Dougan E. K."/>
            <person name="Rhodes N."/>
            <person name="Thang M."/>
            <person name="Chan C."/>
        </authorList>
    </citation>
    <scope>NUCLEOTIDE SEQUENCE</scope>
</reference>
<keyword evidence="4" id="KW-1185">Reference proteome</keyword>
<dbReference type="EMBL" id="CAJNDS010000265">
    <property type="protein sequence ID" value="CAE7035511.1"/>
    <property type="molecule type" value="Genomic_DNA"/>
</dbReference>
<evidence type="ECO:0000313" key="4">
    <source>
        <dbReference type="Proteomes" id="UP000604046"/>
    </source>
</evidence>
<evidence type="ECO:0000256" key="1">
    <source>
        <dbReference type="SAM" id="MobiDB-lite"/>
    </source>
</evidence>
<proteinExistence type="predicted"/>
<feature type="region of interest" description="Disordered" evidence="1">
    <location>
        <begin position="133"/>
        <end position="180"/>
    </location>
</feature>